<evidence type="ECO:0000256" key="1">
    <source>
        <dbReference type="ARBA" id="ARBA00009091"/>
    </source>
</evidence>
<sequence>MERFIPLRKQRASFHFMKMTAKALAPLALVATFGLGTLAPHAQTAPQKVGFVDVSKLLAAHPNDKDIKDIQSKADAELGALDKQIKAIDAKGAGASAAEKQQRETLIKTIQSKADGYDKQINPKIAVVEKAVDTAVSSVAKANGYAVVMDRDVAAKSGLVIYADPTAELTDAALKALKP</sequence>
<dbReference type="PANTHER" id="PTHR35089">
    <property type="entry name" value="CHAPERONE PROTEIN SKP"/>
    <property type="match status" value="1"/>
</dbReference>
<accession>A0ABQ2GP66</accession>
<dbReference type="Pfam" id="PF03938">
    <property type="entry name" value="OmpH"/>
    <property type="match status" value="1"/>
</dbReference>
<dbReference type="InterPro" id="IPR024930">
    <property type="entry name" value="Skp_dom_sf"/>
</dbReference>
<name>A0ABQ2GP66_9DEIO</name>
<organism evidence="3 4">
    <name type="scientific">Deinococcus aerophilus</name>
    <dbReference type="NCBI Taxonomy" id="522488"/>
    <lineage>
        <taxon>Bacteria</taxon>
        <taxon>Thermotogati</taxon>
        <taxon>Deinococcota</taxon>
        <taxon>Deinococci</taxon>
        <taxon>Deinococcales</taxon>
        <taxon>Deinococcaceae</taxon>
        <taxon>Deinococcus</taxon>
    </lineage>
</organism>
<dbReference type="EMBL" id="BMOM01000007">
    <property type="protein sequence ID" value="GGM06277.1"/>
    <property type="molecule type" value="Genomic_DNA"/>
</dbReference>
<evidence type="ECO:0000256" key="2">
    <source>
        <dbReference type="ARBA" id="ARBA00022729"/>
    </source>
</evidence>
<comment type="caution">
    <text evidence="3">The sequence shown here is derived from an EMBL/GenBank/DDBJ whole genome shotgun (WGS) entry which is preliminary data.</text>
</comment>
<gene>
    <name evidence="3" type="ORF">GCM10010841_13230</name>
</gene>
<dbReference type="Gene3D" id="3.30.910.20">
    <property type="entry name" value="Skp domain"/>
    <property type="match status" value="1"/>
</dbReference>
<dbReference type="Proteomes" id="UP000661918">
    <property type="component" value="Unassembled WGS sequence"/>
</dbReference>
<dbReference type="PANTHER" id="PTHR35089:SF1">
    <property type="entry name" value="CHAPERONE PROTEIN SKP"/>
    <property type="match status" value="1"/>
</dbReference>
<keyword evidence="4" id="KW-1185">Reference proteome</keyword>
<keyword evidence="2" id="KW-0732">Signal</keyword>
<reference evidence="4" key="1">
    <citation type="journal article" date="2019" name="Int. J. Syst. Evol. Microbiol.">
        <title>The Global Catalogue of Microorganisms (GCM) 10K type strain sequencing project: providing services to taxonomists for standard genome sequencing and annotation.</title>
        <authorList>
            <consortium name="The Broad Institute Genomics Platform"/>
            <consortium name="The Broad Institute Genome Sequencing Center for Infectious Disease"/>
            <person name="Wu L."/>
            <person name="Ma J."/>
        </authorList>
    </citation>
    <scope>NUCLEOTIDE SEQUENCE [LARGE SCALE GENOMIC DNA]</scope>
    <source>
        <strain evidence="4">JCM 15443</strain>
    </source>
</reference>
<evidence type="ECO:0000313" key="4">
    <source>
        <dbReference type="Proteomes" id="UP000661918"/>
    </source>
</evidence>
<dbReference type="SMART" id="SM00935">
    <property type="entry name" value="OmpH"/>
    <property type="match status" value="1"/>
</dbReference>
<protein>
    <submittedName>
        <fullName evidence="3">Cationic outer membrane protein OmpH</fullName>
    </submittedName>
</protein>
<comment type="similarity">
    <text evidence="1">Belongs to the Skp family.</text>
</comment>
<dbReference type="InterPro" id="IPR005632">
    <property type="entry name" value="Chaperone_Skp"/>
</dbReference>
<proteinExistence type="inferred from homology"/>
<dbReference type="SUPFAM" id="SSF111384">
    <property type="entry name" value="OmpH-like"/>
    <property type="match status" value="1"/>
</dbReference>
<evidence type="ECO:0000313" key="3">
    <source>
        <dbReference type="EMBL" id="GGM06277.1"/>
    </source>
</evidence>